<dbReference type="OrthoDB" id="7863664at2"/>
<evidence type="ECO:0000313" key="2">
    <source>
        <dbReference type="Proteomes" id="UP000218934"/>
    </source>
</evidence>
<gene>
    <name evidence="1" type="ORF">COO09_18160</name>
</gene>
<sequence>MAIPDYARTNFNTLLRAAKDGNLALMECTEVGSGETRYVLCAVGRDDGDYVMTPFGHLAPGNPYDAYIPPA</sequence>
<comment type="caution">
    <text evidence="1">The sequence shown here is derived from an EMBL/GenBank/DDBJ whole genome shotgun (WGS) entry which is preliminary data.</text>
</comment>
<keyword evidence="2" id="KW-1185">Reference proteome</keyword>
<dbReference type="KEGG" id="rdi:CMV14_22225"/>
<dbReference type="InterPro" id="IPR046120">
    <property type="entry name" value="DUF6117"/>
</dbReference>
<name>A0A2A4FSX6_9SPHN</name>
<accession>A0A2A4FSX6</accession>
<dbReference type="EMBL" id="NWUF01000022">
    <property type="protein sequence ID" value="PCE40782.1"/>
    <property type="molecule type" value="Genomic_DNA"/>
</dbReference>
<organism evidence="1 2">
    <name type="scientific">Rhizorhabdus dicambivorans</name>
    <dbReference type="NCBI Taxonomy" id="1850238"/>
    <lineage>
        <taxon>Bacteria</taxon>
        <taxon>Pseudomonadati</taxon>
        <taxon>Pseudomonadota</taxon>
        <taxon>Alphaproteobacteria</taxon>
        <taxon>Sphingomonadales</taxon>
        <taxon>Sphingomonadaceae</taxon>
        <taxon>Rhizorhabdus</taxon>
    </lineage>
</organism>
<dbReference type="Pfam" id="PF19612">
    <property type="entry name" value="DUF6117"/>
    <property type="match status" value="1"/>
</dbReference>
<dbReference type="Proteomes" id="UP000218934">
    <property type="component" value="Unassembled WGS sequence"/>
</dbReference>
<protein>
    <submittedName>
        <fullName evidence="1">Uncharacterized protein</fullName>
    </submittedName>
</protein>
<evidence type="ECO:0000313" key="1">
    <source>
        <dbReference type="EMBL" id="PCE40782.1"/>
    </source>
</evidence>
<dbReference type="RefSeq" id="WP_066966578.1">
    <property type="nucleotide sequence ID" value="NZ_CP023449.1"/>
</dbReference>
<proteinExistence type="predicted"/>
<dbReference type="AlphaFoldDB" id="A0A2A4FSX6"/>
<reference evidence="1 2" key="1">
    <citation type="submission" date="2017-09" db="EMBL/GenBank/DDBJ databases">
        <title>The Catabolism of 3,6-Dichlorosalicylic acid is Initiated by the Cytochrome P450 Monooxygenase DsmABC in Rhizorhabdus dicambivorans Ndbn-20.</title>
        <authorList>
            <person name="Na L."/>
        </authorList>
    </citation>
    <scope>NUCLEOTIDE SEQUENCE [LARGE SCALE GENOMIC DNA]</scope>
    <source>
        <strain evidence="1 2">Ndbn-20m</strain>
    </source>
</reference>